<keyword evidence="7" id="KW-0663">Pyridoxal phosphate</keyword>
<dbReference type="PANTHER" id="PTHR31528">
    <property type="entry name" value="4-AMINO-5-HYDROXYMETHYL-2-METHYLPYRIMIDINE PHOSPHATE SYNTHASE THI11-RELATED"/>
    <property type="match status" value="1"/>
</dbReference>
<evidence type="ECO:0000259" key="13">
    <source>
        <dbReference type="Pfam" id="PF09084"/>
    </source>
</evidence>
<keyword evidence="9" id="KW-0408">Iron</keyword>
<sequence length="365" mass="38991" precursor="true">MRAARRLRSLRLLALAVFALVGLVVVSGCGSSDDDSGGGQTTAAAGGSGGGETSKIKLQYGWTVDEGLIGEVVAIEEGFFEAEGLDVEIVPGGPNNDGVASVASGRAQIGVASESPPVMLAASQGIPVQAFAAQLQSHPYAYFALPDTQLDSPEDLKGKSVGVPPPAVGMLDAYLKDNGMTKDDLDSVKSVSFDVAPLLQRRVDVWGGWLTDRAQLRLLPEGYRVLPYAESVPLYGGTYYANPRFLAGDRDKAEAFLRAVARGWAFAKRDPEAAARIFVEAYPNSEGKSTIESIVEAQETLFPFMWTETSETGGYGAMDPAAWQEQLDLWEQTGQFDRGDVPTVEEVMTTDILDATRDDRTALAK</sequence>
<comment type="pathway">
    <text evidence="2">Cofactor biosynthesis; thiamine diphosphate biosynthesis.</text>
</comment>
<comment type="subunit">
    <text evidence="4">Homodimer.</text>
</comment>
<dbReference type="RefSeq" id="WP_012935280.1">
    <property type="nucleotide sequence ID" value="NC_013739.1"/>
</dbReference>
<dbReference type="PANTHER" id="PTHR31528:SF1">
    <property type="entry name" value="4-AMINO-5-HYDROXYMETHYL-2-METHYLPYRIMIDINE PHOSPHATE SYNTHASE THI11-RELATED"/>
    <property type="match status" value="1"/>
</dbReference>
<keyword evidence="5" id="KW-0808">Transferase</keyword>
<evidence type="ECO:0000256" key="11">
    <source>
        <dbReference type="ARBA" id="ARBA00048179"/>
    </source>
</evidence>
<dbReference type="SUPFAM" id="SSF53850">
    <property type="entry name" value="Periplasmic binding protein-like II"/>
    <property type="match status" value="1"/>
</dbReference>
<comment type="function">
    <text evidence="1">Responsible for the formation of the pyrimidine heterocycle in the thiamine biosynthesis pathway. Catalyzes the formation of hydroxymethylpyrimidine phosphate (HMP-P) from histidine and pyridoxal phosphate (PLP). The protein uses PLP and the active site histidine to form HMP-P, generating an inactive enzyme. The enzyme can only undergo a single turnover, which suggests it is a suicide enzyme.</text>
</comment>
<evidence type="ECO:0000256" key="2">
    <source>
        <dbReference type="ARBA" id="ARBA00004948"/>
    </source>
</evidence>
<organism evidence="14 15">
    <name type="scientific">Conexibacter woesei (strain DSM 14684 / CCUG 47730 / CIP 108061 / JCM 11494 / NBRC 100937 / ID131577)</name>
    <dbReference type="NCBI Taxonomy" id="469383"/>
    <lineage>
        <taxon>Bacteria</taxon>
        <taxon>Bacillati</taxon>
        <taxon>Actinomycetota</taxon>
        <taxon>Thermoleophilia</taxon>
        <taxon>Solirubrobacterales</taxon>
        <taxon>Conexibacteraceae</taxon>
        <taxon>Conexibacter</taxon>
    </lineage>
</organism>
<gene>
    <name evidence="14" type="ordered locus">Cwoe_3812</name>
</gene>
<evidence type="ECO:0000256" key="9">
    <source>
        <dbReference type="ARBA" id="ARBA00023004"/>
    </source>
</evidence>
<dbReference type="AlphaFoldDB" id="D3F2G3"/>
<keyword evidence="8" id="KW-0784">Thiamine biosynthesis</keyword>
<dbReference type="KEGG" id="cwo:Cwoe_3812"/>
<reference evidence="15" key="2">
    <citation type="submission" date="2010-01" db="EMBL/GenBank/DDBJ databases">
        <title>The complete genome of Conexibacter woesei DSM 14684.</title>
        <authorList>
            <consortium name="US DOE Joint Genome Institute (JGI-PGF)"/>
            <person name="Lucas S."/>
            <person name="Copeland A."/>
            <person name="Lapidus A."/>
            <person name="Glavina del Rio T."/>
            <person name="Dalin E."/>
            <person name="Tice H."/>
            <person name="Bruce D."/>
            <person name="Goodwin L."/>
            <person name="Pitluck S."/>
            <person name="Kyrpides N."/>
            <person name="Mavromatis K."/>
            <person name="Ivanova N."/>
            <person name="Mikhailova N."/>
            <person name="Chertkov O."/>
            <person name="Brettin T."/>
            <person name="Detter J.C."/>
            <person name="Han C."/>
            <person name="Larimer F."/>
            <person name="Land M."/>
            <person name="Hauser L."/>
            <person name="Markowitz V."/>
            <person name="Cheng J.-F."/>
            <person name="Hugenholtz P."/>
            <person name="Woyke T."/>
            <person name="Wu D."/>
            <person name="Pukall R."/>
            <person name="Steenblock K."/>
            <person name="Schneider S."/>
            <person name="Klenk H.-P."/>
            <person name="Eisen J.A."/>
        </authorList>
    </citation>
    <scope>NUCLEOTIDE SEQUENCE [LARGE SCALE GENOMIC DNA]</scope>
    <source>
        <strain evidence="15">DSM 14684 / CIP 108061 / JCM 11494 / NBRC 100937 / ID131577</strain>
    </source>
</reference>
<evidence type="ECO:0000256" key="8">
    <source>
        <dbReference type="ARBA" id="ARBA00022977"/>
    </source>
</evidence>
<dbReference type="GO" id="GO:0009228">
    <property type="term" value="P:thiamine biosynthetic process"/>
    <property type="evidence" value="ECO:0007669"/>
    <property type="project" value="UniProtKB-KW"/>
</dbReference>
<dbReference type="Gene3D" id="3.40.190.10">
    <property type="entry name" value="Periplasmic binding protein-like II"/>
    <property type="match status" value="2"/>
</dbReference>
<dbReference type="HOGENOM" id="CLU_028871_1_2_11"/>
<dbReference type="OrthoDB" id="5348911at2"/>
<evidence type="ECO:0000256" key="3">
    <source>
        <dbReference type="ARBA" id="ARBA00009406"/>
    </source>
</evidence>
<evidence type="ECO:0000313" key="15">
    <source>
        <dbReference type="Proteomes" id="UP000008229"/>
    </source>
</evidence>
<dbReference type="Pfam" id="PF09084">
    <property type="entry name" value="NMT1"/>
    <property type="match status" value="1"/>
</dbReference>
<evidence type="ECO:0000256" key="5">
    <source>
        <dbReference type="ARBA" id="ARBA00022679"/>
    </source>
</evidence>
<keyword evidence="15" id="KW-1185">Reference proteome</keyword>
<proteinExistence type="inferred from homology"/>
<dbReference type="InterPro" id="IPR015168">
    <property type="entry name" value="SsuA/THI5"/>
</dbReference>
<dbReference type="GO" id="GO:0016740">
    <property type="term" value="F:transferase activity"/>
    <property type="evidence" value="ECO:0007669"/>
    <property type="project" value="UniProtKB-KW"/>
</dbReference>
<keyword evidence="6" id="KW-0479">Metal-binding</keyword>
<feature type="region of interest" description="Disordered" evidence="12">
    <location>
        <begin position="30"/>
        <end position="52"/>
    </location>
</feature>
<dbReference type="eggNOG" id="COG0715">
    <property type="taxonomic scope" value="Bacteria"/>
</dbReference>
<name>D3F2G3_CONWI</name>
<evidence type="ECO:0000256" key="6">
    <source>
        <dbReference type="ARBA" id="ARBA00022723"/>
    </source>
</evidence>
<evidence type="ECO:0000313" key="14">
    <source>
        <dbReference type="EMBL" id="ADB52229.1"/>
    </source>
</evidence>
<feature type="domain" description="SsuA/THI5-like" evidence="13">
    <location>
        <begin position="69"/>
        <end position="274"/>
    </location>
</feature>
<evidence type="ECO:0000256" key="12">
    <source>
        <dbReference type="SAM" id="MobiDB-lite"/>
    </source>
</evidence>
<dbReference type="STRING" id="469383.Cwoe_3812"/>
<comment type="similarity">
    <text evidence="3">Belongs to the NMT1/THI5 family.</text>
</comment>
<evidence type="ECO:0000256" key="10">
    <source>
        <dbReference type="ARBA" id="ARBA00033171"/>
    </source>
</evidence>
<evidence type="ECO:0000256" key="1">
    <source>
        <dbReference type="ARBA" id="ARBA00003469"/>
    </source>
</evidence>
<dbReference type="EMBL" id="CP001854">
    <property type="protein sequence ID" value="ADB52229.1"/>
    <property type="molecule type" value="Genomic_DNA"/>
</dbReference>
<dbReference type="InterPro" id="IPR027939">
    <property type="entry name" value="NMT1/THI5"/>
</dbReference>
<evidence type="ECO:0000256" key="7">
    <source>
        <dbReference type="ARBA" id="ARBA00022898"/>
    </source>
</evidence>
<reference evidence="14 15" key="1">
    <citation type="journal article" date="2010" name="Stand. Genomic Sci.">
        <title>Complete genome sequence of Conexibacter woesei type strain (ID131577).</title>
        <authorList>
            <person name="Pukall R."/>
            <person name="Lapidus A."/>
            <person name="Glavina Del Rio T."/>
            <person name="Copeland A."/>
            <person name="Tice H."/>
            <person name="Cheng J.-F."/>
            <person name="Lucas S."/>
            <person name="Chen F."/>
            <person name="Nolan M."/>
            <person name="Bruce D."/>
            <person name="Goodwin L."/>
            <person name="Pitluck S."/>
            <person name="Mavromatis K."/>
            <person name="Ivanova N."/>
            <person name="Ovchinnikova G."/>
            <person name="Pati A."/>
            <person name="Chen A."/>
            <person name="Palaniappan K."/>
            <person name="Land M."/>
            <person name="Hauser L."/>
            <person name="Chang Y.-J."/>
            <person name="Jeffries C.D."/>
            <person name="Chain P."/>
            <person name="Meincke L."/>
            <person name="Sims D."/>
            <person name="Brettin T."/>
            <person name="Detter J.C."/>
            <person name="Rohde M."/>
            <person name="Goeker M."/>
            <person name="Bristow J."/>
            <person name="Eisen J.A."/>
            <person name="Markowitz V."/>
            <person name="Kyrpides N.C."/>
            <person name="Klenk H.-P."/>
            <person name="Hugenholtz P."/>
        </authorList>
    </citation>
    <scope>NUCLEOTIDE SEQUENCE [LARGE SCALE GENOMIC DNA]</scope>
    <source>
        <strain evidence="15">DSM 14684 / CIP 108061 / JCM 11494 / NBRC 100937 / ID131577</strain>
    </source>
</reference>
<evidence type="ECO:0000256" key="4">
    <source>
        <dbReference type="ARBA" id="ARBA00011738"/>
    </source>
</evidence>
<dbReference type="GO" id="GO:0046872">
    <property type="term" value="F:metal ion binding"/>
    <property type="evidence" value="ECO:0007669"/>
    <property type="project" value="UniProtKB-KW"/>
</dbReference>
<protein>
    <recommendedName>
        <fullName evidence="10">Thiamine pyrimidine synthase</fullName>
    </recommendedName>
</protein>
<dbReference type="Proteomes" id="UP000008229">
    <property type="component" value="Chromosome"/>
</dbReference>
<comment type="catalytic activity">
    <reaction evidence="11">
        <text>N(6)-(pyridoxal phosphate)-L-lysyl-[4-amino-5-hydroxymethyl-2-methylpyrimidine phosphate synthase] + L-histidyl-[4-amino-5-hydroxymethyl-2-methylpyrimidine phosphate synthase] + 2 Fe(3+) + 4 H2O = L-lysyl-[4-amino-5-hydroxymethyl-2-methylpyrimidine phosphate synthase] + (2S)-2-amino-5-hydroxy-4-oxopentanoyl-[4-amino-5-hydroxymethyl-2-methylpyrimidine phosphate synthase] + 4-amino-2-methyl-5-(phosphooxymethyl)pyrimidine + 3-oxopropanoate + 2 Fe(2+) + 2 H(+)</text>
        <dbReference type="Rhea" id="RHEA:65756"/>
        <dbReference type="Rhea" id="RHEA-COMP:16892"/>
        <dbReference type="Rhea" id="RHEA-COMP:16893"/>
        <dbReference type="Rhea" id="RHEA-COMP:16894"/>
        <dbReference type="Rhea" id="RHEA-COMP:16895"/>
        <dbReference type="ChEBI" id="CHEBI:15377"/>
        <dbReference type="ChEBI" id="CHEBI:15378"/>
        <dbReference type="ChEBI" id="CHEBI:29033"/>
        <dbReference type="ChEBI" id="CHEBI:29034"/>
        <dbReference type="ChEBI" id="CHEBI:29969"/>
        <dbReference type="ChEBI" id="CHEBI:29979"/>
        <dbReference type="ChEBI" id="CHEBI:33190"/>
        <dbReference type="ChEBI" id="CHEBI:58354"/>
        <dbReference type="ChEBI" id="CHEBI:143915"/>
        <dbReference type="ChEBI" id="CHEBI:157692"/>
    </reaction>
    <physiologicalReaction direction="left-to-right" evidence="11">
        <dbReference type="Rhea" id="RHEA:65757"/>
    </physiologicalReaction>
</comment>
<accession>D3F2G3</accession>
<dbReference type="PROSITE" id="PS51257">
    <property type="entry name" value="PROKAR_LIPOPROTEIN"/>
    <property type="match status" value="1"/>
</dbReference>